<sequence>MCSLVKTFGYNTAWDSFPAAKSFTWPDENPPLAYFSISILVSDSPPRQVNVKHQAEVIRRDRLMTKEDKEIRRKAIHQRNWREPINVHAVKQLREGSL</sequence>
<dbReference type="Proteomes" id="UP000732380">
    <property type="component" value="Unassembled WGS sequence"/>
</dbReference>
<evidence type="ECO:0000313" key="2">
    <source>
        <dbReference type="Proteomes" id="UP000732380"/>
    </source>
</evidence>
<reference evidence="1 2" key="1">
    <citation type="journal article" date="2020" name="bioRxiv">
        <title>Whole genome comparisons of ergot fungi reveals the divergence and evolution of species within the genus Claviceps are the result of varying mechanisms driving genome evolution and host range expansion.</title>
        <authorList>
            <person name="Wyka S.A."/>
            <person name="Mondo S.J."/>
            <person name="Liu M."/>
            <person name="Dettman J."/>
            <person name="Nalam V."/>
            <person name="Broders K.D."/>
        </authorList>
    </citation>
    <scope>NUCLEOTIDE SEQUENCE [LARGE SCALE GENOMIC DNA]</scope>
    <source>
        <strain evidence="1 2">LM576</strain>
    </source>
</reference>
<proteinExistence type="predicted"/>
<dbReference type="EMBL" id="SRQM01000327">
    <property type="protein sequence ID" value="KAG6112606.1"/>
    <property type="molecule type" value="Genomic_DNA"/>
</dbReference>
<name>A0A9P7PYV0_9HYPO</name>
<gene>
    <name evidence="1" type="ORF">E4U13_004205</name>
</gene>
<keyword evidence="2" id="KW-1185">Reference proteome</keyword>
<organism evidence="1 2">
    <name type="scientific">Claviceps humidiphila</name>
    <dbReference type="NCBI Taxonomy" id="1294629"/>
    <lineage>
        <taxon>Eukaryota</taxon>
        <taxon>Fungi</taxon>
        <taxon>Dikarya</taxon>
        <taxon>Ascomycota</taxon>
        <taxon>Pezizomycotina</taxon>
        <taxon>Sordariomycetes</taxon>
        <taxon>Hypocreomycetidae</taxon>
        <taxon>Hypocreales</taxon>
        <taxon>Clavicipitaceae</taxon>
        <taxon>Claviceps</taxon>
    </lineage>
</organism>
<accession>A0A9P7PYV0</accession>
<evidence type="ECO:0000313" key="1">
    <source>
        <dbReference type="EMBL" id="KAG6112606.1"/>
    </source>
</evidence>
<protein>
    <submittedName>
        <fullName evidence="1">Uncharacterized protein</fullName>
    </submittedName>
</protein>
<dbReference type="AlphaFoldDB" id="A0A9P7PYV0"/>
<comment type="caution">
    <text evidence="1">The sequence shown here is derived from an EMBL/GenBank/DDBJ whole genome shotgun (WGS) entry which is preliminary data.</text>
</comment>